<evidence type="ECO:0000313" key="11">
    <source>
        <dbReference type="Proteomes" id="UP000518752"/>
    </source>
</evidence>
<dbReference type="InterPro" id="IPR027443">
    <property type="entry name" value="IPNS-like_sf"/>
</dbReference>
<proteinExistence type="inferred from homology"/>
<dbReference type="InterPro" id="IPR026992">
    <property type="entry name" value="DIOX_N"/>
</dbReference>
<dbReference type="OrthoDB" id="288590at2759"/>
<evidence type="ECO:0000259" key="8">
    <source>
        <dbReference type="PROSITE" id="PS50893"/>
    </source>
</evidence>
<evidence type="ECO:0000256" key="5">
    <source>
        <dbReference type="ARBA" id="ARBA00023002"/>
    </source>
</evidence>
<feature type="transmembrane region" description="Helical" evidence="7">
    <location>
        <begin position="53"/>
        <end position="74"/>
    </location>
</feature>
<evidence type="ECO:0000256" key="1">
    <source>
        <dbReference type="ARBA" id="ARBA00008056"/>
    </source>
</evidence>
<dbReference type="Gene3D" id="2.60.120.330">
    <property type="entry name" value="B-lactam Antibiotic, Isopenicillin N Synthase, Chain"/>
    <property type="match status" value="1"/>
</dbReference>
<evidence type="ECO:0000313" key="10">
    <source>
        <dbReference type="EMBL" id="KAF5382807.1"/>
    </source>
</evidence>
<organism evidence="10 11">
    <name type="scientific">Collybiopsis confluens</name>
    <dbReference type="NCBI Taxonomy" id="2823264"/>
    <lineage>
        <taxon>Eukaryota</taxon>
        <taxon>Fungi</taxon>
        <taxon>Dikarya</taxon>
        <taxon>Basidiomycota</taxon>
        <taxon>Agaricomycotina</taxon>
        <taxon>Agaricomycetes</taxon>
        <taxon>Agaricomycetidae</taxon>
        <taxon>Agaricales</taxon>
        <taxon>Marasmiineae</taxon>
        <taxon>Omphalotaceae</taxon>
        <taxon>Collybiopsis</taxon>
    </lineage>
</organism>
<gene>
    <name evidence="10" type="ORF">D9757_007266</name>
</gene>
<evidence type="ECO:0000256" key="4">
    <source>
        <dbReference type="ARBA" id="ARBA00022840"/>
    </source>
</evidence>
<dbReference type="SUPFAM" id="SSF51197">
    <property type="entry name" value="Clavaminate synthase-like"/>
    <property type="match status" value="1"/>
</dbReference>
<dbReference type="InterPro" id="IPR027417">
    <property type="entry name" value="P-loop_NTPase"/>
</dbReference>
<keyword evidence="7" id="KW-0472">Membrane</keyword>
<dbReference type="Pfam" id="PF03171">
    <property type="entry name" value="2OG-FeII_Oxy"/>
    <property type="match status" value="1"/>
</dbReference>
<accession>A0A8H5M6R0</accession>
<evidence type="ECO:0000256" key="2">
    <source>
        <dbReference type="ARBA" id="ARBA00022723"/>
    </source>
</evidence>
<dbReference type="InterPro" id="IPR003439">
    <property type="entry name" value="ABC_transporter-like_ATP-bd"/>
</dbReference>
<sequence length="975" mass="109145">MSRLSSSTPDIKRAQKGIFEIAFERPRSLRAFFQNFKSNLQLTWSRLRDAVRLVKDLCLVSPVAFCLYVVAVLWPSVLSALYLCLAAFLLQAGAEFVVQSQIADAKIETIKELCAASLLCPFANAFFEQLRYQCSRRIKHGFREHFYPILARRTLAFDLDTAIAPDVQAVLPQPWAFEMDNSIGWEFLCGLTCIVQNLVTAALQIFVISAILASRNLIHFTLGILGCTALLTTMIFIPTNGLGGVGYSFWTHHPSYYHLAALHEIIFDTKYRETLLKDGSINFVLHEYERCTRELGFLSFDAEMLTYGLPVAWYWQILQVLVETPLIGFFLTNPSNKGISSATWLTTGLFVQFATRQLGQNVKKVRQSQKPLLEVLALAETFYKFFAIHGSFSEGGRSYPDETHSLPSGMRISFRHVNFHRSSLSARPAVKDVSFDIAPGSFVLLVGENGSGKTSLLHLLSRLFTSSAGDISIDGIPIQDFEAQSLRESMVTLLQSEEVYPLSIRENLSMSLTESDRAQDRLKAQSFDIASKSGGSNHFIENLVGKYETVLNPVGRFNTSSDVFGNGVVSPVVLEEMYRNAPRASSIPISNGEKQRLIASRAFMKLNNHPDVRLLVVDEPTTSLDARAERDIFAGFREHSSGFLYLSNHPVPGQVIAQVKAIAPKFFELPQSAKDELDMKNSMHFHGYLKVSGETLSNDASVREQFNFGGARVCSWKEGEPEYLKLHGEALWPQEEALPGFRDTMLTYYNHVEDLSYKFTRLVSEALGLSADALDVFFDKDHGNLQPRCKILRYPGTPDGKPGSGIAAHVDGSFLTYLLQATDHRTLEVKNLSGEWIPVPPKENTFVINLGKTLEKATRRVLPATPHRVLSPIGEPRFSVAFFSSIGHEIRVAEHNLPFPQEVLDMKLARDKKLGVDSNFSFSERDMELAGEVVLARKLRSHADVTERFYPALFSKFYPEGRPAKPNTGRNLLSK</sequence>
<keyword evidence="4" id="KW-0067">ATP-binding</keyword>
<keyword evidence="3" id="KW-0547">Nucleotide-binding</keyword>
<dbReference type="Gene3D" id="3.40.50.300">
    <property type="entry name" value="P-loop containing nucleotide triphosphate hydrolases"/>
    <property type="match status" value="1"/>
</dbReference>
<name>A0A8H5M6R0_9AGAR</name>
<evidence type="ECO:0000256" key="7">
    <source>
        <dbReference type="SAM" id="Phobius"/>
    </source>
</evidence>
<dbReference type="Pfam" id="PF14226">
    <property type="entry name" value="DIOX_N"/>
    <property type="match status" value="1"/>
</dbReference>
<keyword evidence="6" id="KW-0408">Iron</keyword>
<keyword evidence="11" id="KW-1185">Reference proteome</keyword>
<dbReference type="GO" id="GO:0016491">
    <property type="term" value="F:oxidoreductase activity"/>
    <property type="evidence" value="ECO:0007669"/>
    <property type="project" value="UniProtKB-KW"/>
</dbReference>
<dbReference type="EMBL" id="JAACJN010000050">
    <property type="protein sequence ID" value="KAF5382807.1"/>
    <property type="molecule type" value="Genomic_DNA"/>
</dbReference>
<comment type="similarity">
    <text evidence="1">Belongs to the iron/ascorbate-dependent oxidoreductase family.</text>
</comment>
<dbReference type="InterPro" id="IPR005123">
    <property type="entry name" value="Oxoglu/Fe-dep_dioxygenase_dom"/>
</dbReference>
<feature type="transmembrane region" description="Helical" evidence="7">
    <location>
        <begin position="217"/>
        <end position="237"/>
    </location>
</feature>
<keyword evidence="7" id="KW-0812">Transmembrane</keyword>
<evidence type="ECO:0000256" key="6">
    <source>
        <dbReference type="ARBA" id="ARBA00023004"/>
    </source>
</evidence>
<dbReference type="PANTHER" id="PTHR10209:SF885">
    <property type="entry name" value="2OG-FE(II) OXYGENASE FAMILY, PUTATIVE (AFU_ORTHOLOGUE AFUA_2G00750)-RELATED"/>
    <property type="match status" value="1"/>
</dbReference>
<feature type="transmembrane region" description="Helical" evidence="7">
    <location>
        <begin position="187"/>
        <end position="211"/>
    </location>
</feature>
<dbReference type="SUPFAM" id="SSF52540">
    <property type="entry name" value="P-loop containing nucleoside triphosphate hydrolases"/>
    <property type="match status" value="1"/>
</dbReference>
<evidence type="ECO:0000259" key="9">
    <source>
        <dbReference type="PROSITE" id="PS51471"/>
    </source>
</evidence>
<keyword evidence="5" id="KW-0560">Oxidoreductase</keyword>
<evidence type="ECO:0008006" key="12">
    <source>
        <dbReference type="Google" id="ProtNLM"/>
    </source>
</evidence>
<keyword evidence="2" id="KW-0479">Metal-binding</keyword>
<dbReference type="AlphaFoldDB" id="A0A8H5M6R0"/>
<dbReference type="PROSITE" id="PS50893">
    <property type="entry name" value="ABC_TRANSPORTER_2"/>
    <property type="match status" value="1"/>
</dbReference>
<feature type="domain" description="ABC transporter" evidence="8">
    <location>
        <begin position="414"/>
        <end position="689"/>
    </location>
</feature>
<dbReference type="InterPro" id="IPR044861">
    <property type="entry name" value="IPNS-like_FE2OG_OXY"/>
</dbReference>
<protein>
    <recommendedName>
        <fullName evidence="12">Fe2OG dioxygenase domain-containing protein</fullName>
    </recommendedName>
</protein>
<dbReference type="SMART" id="SM00382">
    <property type="entry name" value="AAA"/>
    <property type="match status" value="1"/>
</dbReference>
<dbReference type="PROSITE" id="PS51471">
    <property type="entry name" value="FE2OG_OXY"/>
    <property type="match status" value="1"/>
</dbReference>
<comment type="caution">
    <text evidence="10">The sequence shown here is derived from an EMBL/GenBank/DDBJ whole genome shotgun (WGS) entry which is preliminary data.</text>
</comment>
<dbReference type="Pfam" id="PF00005">
    <property type="entry name" value="ABC_tran"/>
    <property type="match status" value="1"/>
</dbReference>
<dbReference type="GO" id="GO:0005524">
    <property type="term" value="F:ATP binding"/>
    <property type="evidence" value="ECO:0007669"/>
    <property type="project" value="UniProtKB-KW"/>
</dbReference>
<dbReference type="GO" id="GO:0046872">
    <property type="term" value="F:metal ion binding"/>
    <property type="evidence" value="ECO:0007669"/>
    <property type="project" value="UniProtKB-KW"/>
</dbReference>
<dbReference type="InterPro" id="IPR003593">
    <property type="entry name" value="AAA+_ATPase"/>
</dbReference>
<reference evidence="10 11" key="1">
    <citation type="journal article" date="2020" name="ISME J.">
        <title>Uncovering the hidden diversity of litter-decomposition mechanisms in mushroom-forming fungi.</title>
        <authorList>
            <person name="Floudas D."/>
            <person name="Bentzer J."/>
            <person name="Ahren D."/>
            <person name="Johansson T."/>
            <person name="Persson P."/>
            <person name="Tunlid A."/>
        </authorList>
    </citation>
    <scope>NUCLEOTIDE SEQUENCE [LARGE SCALE GENOMIC DNA]</scope>
    <source>
        <strain evidence="10 11">CBS 406.79</strain>
    </source>
</reference>
<feature type="domain" description="Fe2OG dioxygenase" evidence="9">
    <location>
        <begin position="783"/>
        <end position="886"/>
    </location>
</feature>
<evidence type="ECO:0000256" key="3">
    <source>
        <dbReference type="ARBA" id="ARBA00022741"/>
    </source>
</evidence>
<keyword evidence="7" id="KW-1133">Transmembrane helix</keyword>
<dbReference type="GO" id="GO:0016887">
    <property type="term" value="F:ATP hydrolysis activity"/>
    <property type="evidence" value="ECO:0007669"/>
    <property type="project" value="InterPro"/>
</dbReference>
<dbReference type="Proteomes" id="UP000518752">
    <property type="component" value="Unassembled WGS sequence"/>
</dbReference>
<dbReference type="PANTHER" id="PTHR10209">
    <property type="entry name" value="OXIDOREDUCTASE, 2OG-FE II OXYGENASE FAMILY PROTEIN"/>
    <property type="match status" value="1"/>
</dbReference>